<evidence type="ECO:0000259" key="1">
    <source>
        <dbReference type="Pfam" id="PF13539"/>
    </source>
</evidence>
<name>A0A6B8M4R9_9HYPH</name>
<dbReference type="EMBL" id="CP044331">
    <property type="protein sequence ID" value="QGM96333.1"/>
    <property type="molecule type" value="Genomic_DNA"/>
</dbReference>
<protein>
    <submittedName>
        <fullName evidence="2">M15 family metallopeptidase</fullName>
    </submittedName>
</protein>
<dbReference type="InterPro" id="IPR009045">
    <property type="entry name" value="Zn_M74/Hedgehog-like"/>
</dbReference>
<feature type="domain" description="Peptidase M15C" evidence="1">
    <location>
        <begin position="100"/>
        <end position="160"/>
    </location>
</feature>
<dbReference type="Pfam" id="PF13539">
    <property type="entry name" value="Peptidase_M15_4"/>
    <property type="match status" value="1"/>
</dbReference>
<sequence length="165" mass="18782">MKWPNERKPQELISFYGDPVLHSSIDPTWERDNIVELIPPYAMRYSWGPPAPKLRFHKKCRDAFGEALLSIKKLYGAQKDIEAHRLHLTGGSLMVRLKRGSSKSWSTHSFGAALDIDPQHNPFRSKWRPGFIPLEAAKCFQDAGLIWRGANGDTDPMHFQAVSRG</sequence>
<accession>A0A6B8M4R9</accession>
<dbReference type="GO" id="GO:0008233">
    <property type="term" value="F:peptidase activity"/>
    <property type="evidence" value="ECO:0007669"/>
    <property type="project" value="InterPro"/>
</dbReference>
<dbReference type="InterPro" id="IPR039561">
    <property type="entry name" value="Peptidase_M15C"/>
</dbReference>
<evidence type="ECO:0000313" key="2">
    <source>
        <dbReference type="EMBL" id="QGM96333.1"/>
    </source>
</evidence>
<evidence type="ECO:0000313" key="3">
    <source>
        <dbReference type="Proteomes" id="UP000422569"/>
    </source>
</evidence>
<keyword evidence="3" id="KW-1185">Reference proteome</keyword>
<dbReference type="KEGG" id="mpar:F7D14_01740"/>
<dbReference type="Proteomes" id="UP000422569">
    <property type="component" value="Chromosome"/>
</dbReference>
<dbReference type="RefSeq" id="WP_016920172.1">
    <property type="nucleotide sequence ID" value="NZ_CP044331.1"/>
</dbReference>
<gene>
    <name evidence="2" type="ORF">F7D14_01740</name>
</gene>
<dbReference type="AlphaFoldDB" id="A0A6B8M4R9"/>
<organism evidence="2 3">
    <name type="scientific">Methylocystis parvus</name>
    <dbReference type="NCBI Taxonomy" id="134"/>
    <lineage>
        <taxon>Bacteria</taxon>
        <taxon>Pseudomonadati</taxon>
        <taxon>Pseudomonadota</taxon>
        <taxon>Alphaproteobacteria</taxon>
        <taxon>Hyphomicrobiales</taxon>
        <taxon>Methylocystaceae</taxon>
        <taxon>Methylocystis</taxon>
    </lineage>
</organism>
<reference evidence="2 3" key="1">
    <citation type="submission" date="2019-09" db="EMBL/GenBank/DDBJ databases">
        <title>Isolation and complete genome sequencing of Methylocystis species.</title>
        <authorList>
            <person name="Rumah B.L."/>
            <person name="Stead C.E."/>
            <person name="Stevens B.C."/>
            <person name="Minton N.P."/>
            <person name="Grosse-Honebrink A."/>
            <person name="Zhang Y."/>
        </authorList>
    </citation>
    <scope>NUCLEOTIDE SEQUENCE [LARGE SCALE GENOMIC DNA]</scope>
    <source>
        <strain evidence="2 3">BRCS2</strain>
    </source>
</reference>
<dbReference type="SUPFAM" id="SSF55166">
    <property type="entry name" value="Hedgehog/DD-peptidase"/>
    <property type="match status" value="1"/>
</dbReference>
<proteinExistence type="predicted"/>